<reference evidence="2 3" key="1">
    <citation type="submission" date="2018-06" db="EMBL/GenBank/DDBJ databases">
        <title>Comparative genomics reveals the genomic features of Rhizophagus irregularis, R. cerebriforme, R. diaphanum and Gigaspora rosea, and their symbiotic lifestyle signature.</title>
        <authorList>
            <person name="Morin E."/>
            <person name="San Clemente H."/>
            <person name="Chen E.C.H."/>
            <person name="De La Providencia I."/>
            <person name="Hainaut M."/>
            <person name="Kuo A."/>
            <person name="Kohler A."/>
            <person name="Murat C."/>
            <person name="Tang N."/>
            <person name="Roy S."/>
            <person name="Loubradou J."/>
            <person name="Henrissat B."/>
            <person name="Grigoriev I.V."/>
            <person name="Corradi N."/>
            <person name="Roux C."/>
            <person name="Martin F.M."/>
        </authorList>
    </citation>
    <scope>NUCLEOTIDE SEQUENCE [LARGE SCALE GENOMIC DNA]</scope>
    <source>
        <strain evidence="2 3">DAOM 194757</strain>
    </source>
</reference>
<protein>
    <submittedName>
        <fullName evidence="2">Kinase-like domain-containing protein</fullName>
    </submittedName>
</protein>
<dbReference type="InterPro" id="IPR011009">
    <property type="entry name" value="Kinase-like_dom_sf"/>
</dbReference>
<dbReference type="Pfam" id="PF07714">
    <property type="entry name" value="PK_Tyr_Ser-Thr"/>
    <property type="match status" value="1"/>
</dbReference>
<dbReference type="GO" id="GO:0005524">
    <property type="term" value="F:ATP binding"/>
    <property type="evidence" value="ECO:0007669"/>
    <property type="project" value="InterPro"/>
</dbReference>
<evidence type="ECO:0000259" key="1">
    <source>
        <dbReference type="PROSITE" id="PS50011"/>
    </source>
</evidence>
<sequence length="422" mass="48816">MELPCNHKSTSYNWCKECNAERFSQYFQSWSSGNGIVDDFIKETQLNAESYEQVLEWIPFEKFYDIEFFAEGGFSRVYSAIWTEGYILNWDQSKNQWKRFEARVKVALKVLNNSQEISQEYINEIRNHHKVNASKGVVRCYGISRFPARTNDLILVMKFAQDGSLRKYLYKNFSKLTWKDKCSIFKHIARGLVDIHKANLVHQDIHPGNILFEPDFNASEHRVKCIITDLGLSKPANYIRENKQVFGILPYIAPEVLLGQNYTPKSDIYAFGIVICEVVSGKNPSHILNRYQSNYERQLVICNGLRPRIPKKTPKLLAELIIKCWDKYPNKRPTAEELVGALSRDDTLESMQISKNLEEFSFLDNDEIYDALDHMEIDNTEVVALISQLIKLELIDDSGSKKHKGDKDDLGDETIIINVADF</sequence>
<dbReference type="InterPro" id="IPR051681">
    <property type="entry name" value="Ser/Thr_Kinases-Pseudokinases"/>
</dbReference>
<dbReference type="Gene3D" id="1.10.10.1010">
    <property type="entry name" value="Intein homing endonuclease, domain IV"/>
    <property type="match status" value="1"/>
</dbReference>
<dbReference type="InterPro" id="IPR001245">
    <property type="entry name" value="Ser-Thr/Tyr_kinase_cat_dom"/>
</dbReference>
<dbReference type="PRINTS" id="PR00109">
    <property type="entry name" value="TYRKINASE"/>
</dbReference>
<gene>
    <name evidence="2" type="ORF">C2G38_2180419</name>
</gene>
<feature type="domain" description="Protein kinase" evidence="1">
    <location>
        <begin position="63"/>
        <end position="348"/>
    </location>
</feature>
<dbReference type="EMBL" id="QKWP01000442">
    <property type="protein sequence ID" value="RIB19965.1"/>
    <property type="molecule type" value="Genomic_DNA"/>
</dbReference>
<dbReference type="Proteomes" id="UP000266673">
    <property type="component" value="Unassembled WGS sequence"/>
</dbReference>
<dbReference type="AlphaFoldDB" id="A0A397VBW7"/>
<accession>A0A397VBW7</accession>
<dbReference type="Gene3D" id="1.10.510.10">
    <property type="entry name" value="Transferase(Phosphotransferase) domain 1"/>
    <property type="match status" value="1"/>
</dbReference>
<keyword evidence="2" id="KW-0808">Transferase</keyword>
<dbReference type="GO" id="GO:0004674">
    <property type="term" value="F:protein serine/threonine kinase activity"/>
    <property type="evidence" value="ECO:0007669"/>
    <property type="project" value="TreeGrafter"/>
</dbReference>
<proteinExistence type="predicted"/>
<dbReference type="STRING" id="44941.A0A397VBW7"/>
<dbReference type="SUPFAM" id="SSF56112">
    <property type="entry name" value="Protein kinase-like (PK-like)"/>
    <property type="match status" value="1"/>
</dbReference>
<dbReference type="OrthoDB" id="544350at2759"/>
<organism evidence="2 3">
    <name type="scientific">Gigaspora rosea</name>
    <dbReference type="NCBI Taxonomy" id="44941"/>
    <lineage>
        <taxon>Eukaryota</taxon>
        <taxon>Fungi</taxon>
        <taxon>Fungi incertae sedis</taxon>
        <taxon>Mucoromycota</taxon>
        <taxon>Glomeromycotina</taxon>
        <taxon>Glomeromycetes</taxon>
        <taxon>Diversisporales</taxon>
        <taxon>Gigasporaceae</taxon>
        <taxon>Gigaspora</taxon>
    </lineage>
</organism>
<name>A0A397VBW7_9GLOM</name>
<comment type="caution">
    <text evidence="2">The sequence shown here is derived from an EMBL/GenBank/DDBJ whole genome shotgun (WGS) entry which is preliminary data.</text>
</comment>
<evidence type="ECO:0000313" key="2">
    <source>
        <dbReference type="EMBL" id="RIB19965.1"/>
    </source>
</evidence>
<dbReference type="PANTHER" id="PTHR44329">
    <property type="entry name" value="SERINE/THREONINE-PROTEIN KINASE TNNI3K-RELATED"/>
    <property type="match status" value="1"/>
</dbReference>
<keyword evidence="2" id="KW-0418">Kinase</keyword>
<dbReference type="PROSITE" id="PS50011">
    <property type="entry name" value="PROTEIN_KINASE_DOM"/>
    <property type="match status" value="1"/>
</dbReference>
<dbReference type="InterPro" id="IPR000719">
    <property type="entry name" value="Prot_kinase_dom"/>
</dbReference>
<keyword evidence="3" id="KW-1185">Reference proteome</keyword>
<evidence type="ECO:0000313" key="3">
    <source>
        <dbReference type="Proteomes" id="UP000266673"/>
    </source>
</evidence>